<dbReference type="Proteomes" id="UP000321577">
    <property type="component" value="Unassembled WGS sequence"/>
</dbReference>
<dbReference type="RefSeq" id="WP_146853592.1">
    <property type="nucleotide sequence ID" value="NZ_BKAG01000041.1"/>
</dbReference>
<dbReference type="AlphaFoldDB" id="A0A512ME89"/>
<organism evidence="1 2">
    <name type="scientific">Brevifollis gellanilyticus</name>
    <dbReference type="NCBI Taxonomy" id="748831"/>
    <lineage>
        <taxon>Bacteria</taxon>
        <taxon>Pseudomonadati</taxon>
        <taxon>Verrucomicrobiota</taxon>
        <taxon>Verrucomicrobiia</taxon>
        <taxon>Verrucomicrobiales</taxon>
        <taxon>Verrucomicrobiaceae</taxon>
    </lineage>
</organism>
<gene>
    <name evidence="1" type="ORF">BGE01nite_43460</name>
</gene>
<dbReference type="SUPFAM" id="SSF55874">
    <property type="entry name" value="ATPase domain of HSP90 chaperone/DNA topoisomerase II/histidine kinase"/>
    <property type="match status" value="1"/>
</dbReference>
<evidence type="ECO:0000313" key="1">
    <source>
        <dbReference type="EMBL" id="GEP45055.1"/>
    </source>
</evidence>
<reference evidence="1 2" key="1">
    <citation type="submission" date="2019-07" db="EMBL/GenBank/DDBJ databases">
        <title>Whole genome shotgun sequence of Brevifollis gellanilyticus NBRC 108608.</title>
        <authorList>
            <person name="Hosoyama A."/>
            <person name="Uohara A."/>
            <person name="Ohji S."/>
            <person name="Ichikawa N."/>
        </authorList>
    </citation>
    <scope>NUCLEOTIDE SEQUENCE [LARGE SCALE GENOMIC DNA]</scope>
    <source>
        <strain evidence="1 2">NBRC 108608</strain>
    </source>
</reference>
<accession>A0A512ME89</accession>
<dbReference type="OrthoDB" id="9855490at2"/>
<protein>
    <recommendedName>
        <fullName evidence="3">Histidine kinase domain-containing protein</fullName>
    </recommendedName>
</protein>
<keyword evidence="2" id="KW-1185">Reference proteome</keyword>
<dbReference type="EMBL" id="BKAG01000041">
    <property type="protein sequence ID" value="GEP45055.1"/>
    <property type="molecule type" value="Genomic_DNA"/>
</dbReference>
<sequence>MDENSIPWTRVAAFVRQHTHDVRNDLNSLDLETELLRDLVTDLEATTSIQSMQKQLRSVAMQLRTLASLFHEVQPMMEPMDARSLLTLWREKHSAMQRAPEVKWIDELGEQEVNADASMFARVFLELLTNAAAFSPGAALTVSARVEGQDVIFELKEPKKSPVDPSTWGQPLHTSRHGSYGMGLFAAKRCMAANGAAFTQSYDESSGCLISRIVLGVI</sequence>
<proteinExistence type="predicted"/>
<evidence type="ECO:0008006" key="3">
    <source>
        <dbReference type="Google" id="ProtNLM"/>
    </source>
</evidence>
<dbReference type="Gene3D" id="3.30.565.10">
    <property type="entry name" value="Histidine kinase-like ATPase, C-terminal domain"/>
    <property type="match status" value="1"/>
</dbReference>
<name>A0A512ME89_9BACT</name>
<comment type="caution">
    <text evidence="1">The sequence shown here is derived from an EMBL/GenBank/DDBJ whole genome shotgun (WGS) entry which is preliminary data.</text>
</comment>
<dbReference type="InterPro" id="IPR036890">
    <property type="entry name" value="HATPase_C_sf"/>
</dbReference>
<evidence type="ECO:0000313" key="2">
    <source>
        <dbReference type="Proteomes" id="UP000321577"/>
    </source>
</evidence>